<reference evidence="1 2" key="1">
    <citation type="submission" date="2019-03" db="EMBL/GenBank/DDBJ databases">
        <title>The genome sequence of a newly discovered highly antifungal drug resistant Aspergillus species, Aspergillus tanneri NIH 1004.</title>
        <authorList>
            <person name="Mounaud S."/>
            <person name="Singh I."/>
            <person name="Joardar V."/>
            <person name="Pakala S."/>
            <person name="Pakala S."/>
            <person name="Venepally P."/>
            <person name="Hoover J."/>
            <person name="Nierman W."/>
            <person name="Chung J."/>
            <person name="Losada L."/>
        </authorList>
    </citation>
    <scope>NUCLEOTIDE SEQUENCE [LARGE SCALE GENOMIC DNA]</scope>
    <source>
        <strain evidence="1 2">NIH1004</strain>
    </source>
</reference>
<name>A0A4S3JUG3_9EURO</name>
<comment type="caution">
    <text evidence="1">The sequence shown here is derived from an EMBL/GenBank/DDBJ whole genome shotgun (WGS) entry which is preliminary data.</text>
</comment>
<dbReference type="EMBL" id="SOSA01000028">
    <property type="protein sequence ID" value="THC99018.1"/>
    <property type="molecule type" value="Genomic_DNA"/>
</dbReference>
<dbReference type="AlphaFoldDB" id="A0A4S3JUG3"/>
<dbReference type="VEuPathDB" id="FungiDB:EYZ11_001492"/>
<proteinExistence type="predicted"/>
<organism evidence="1 2">
    <name type="scientific">Aspergillus tanneri</name>
    <dbReference type="NCBI Taxonomy" id="1220188"/>
    <lineage>
        <taxon>Eukaryota</taxon>
        <taxon>Fungi</taxon>
        <taxon>Dikarya</taxon>
        <taxon>Ascomycota</taxon>
        <taxon>Pezizomycotina</taxon>
        <taxon>Eurotiomycetes</taxon>
        <taxon>Eurotiomycetidae</taxon>
        <taxon>Eurotiales</taxon>
        <taxon>Aspergillaceae</taxon>
        <taxon>Aspergillus</taxon>
        <taxon>Aspergillus subgen. Circumdati</taxon>
    </lineage>
</organism>
<accession>A0A4S3JUG3</accession>
<evidence type="ECO:0000313" key="2">
    <source>
        <dbReference type="Proteomes" id="UP000308092"/>
    </source>
</evidence>
<protein>
    <submittedName>
        <fullName evidence="1">Uncharacterized protein</fullName>
    </submittedName>
</protein>
<gene>
    <name evidence="1" type="ORF">EYZ11_001492</name>
</gene>
<dbReference type="Proteomes" id="UP000308092">
    <property type="component" value="Unassembled WGS sequence"/>
</dbReference>
<evidence type="ECO:0000313" key="1">
    <source>
        <dbReference type="EMBL" id="THC99018.1"/>
    </source>
</evidence>
<keyword evidence="2" id="KW-1185">Reference proteome</keyword>
<sequence>MANDIATRELRNPIDIAEYSSVNSTRLESVQCMVYLAIYQNVAFIGYPADGYA</sequence>